<dbReference type="GeneID" id="35414711"/>
<feature type="transmembrane region" description="Helical" evidence="2">
    <location>
        <begin position="548"/>
        <end position="569"/>
    </location>
</feature>
<keyword evidence="5" id="KW-1185">Reference proteome</keyword>
<feature type="transmembrane region" description="Helical" evidence="2">
    <location>
        <begin position="516"/>
        <end position="536"/>
    </location>
</feature>
<accession>A0A2H5AJK0</accession>
<dbReference type="EMBL" id="MG271984">
    <property type="protein sequence ID" value="AUG72314.1"/>
    <property type="molecule type" value="Genomic_DNA"/>
</dbReference>
<feature type="compositionally biased region" description="Pro residues" evidence="1">
    <location>
        <begin position="1030"/>
        <end position="1043"/>
    </location>
</feature>
<feature type="region of interest" description="Disordered" evidence="1">
    <location>
        <begin position="1336"/>
        <end position="1357"/>
    </location>
</feature>
<dbReference type="CDD" id="cd22792">
    <property type="entry name" value="OTU_RDRP-like"/>
    <property type="match status" value="1"/>
</dbReference>
<protein>
    <submittedName>
        <fullName evidence="4">ORF65</fullName>
    </submittedName>
</protein>
<dbReference type="PROSITE" id="PS50802">
    <property type="entry name" value="OTU"/>
    <property type="match status" value="1"/>
</dbReference>
<dbReference type="Gene3D" id="3.90.70.80">
    <property type="match status" value="1"/>
</dbReference>
<proteinExistence type="predicted"/>
<evidence type="ECO:0000313" key="4">
    <source>
        <dbReference type="EMBL" id="AUG72314.1"/>
    </source>
</evidence>
<feature type="domain" description="OTU" evidence="3">
    <location>
        <begin position="1477"/>
        <end position="1602"/>
    </location>
</feature>
<feature type="region of interest" description="Disordered" evidence="1">
    <location>
        <begin position="1264"/>
        <end position="1283"/>
    </location>
</feature>
<name>A0A2H5AJK0_9VIRU</name>
<evidence type="ECO:0000256" key="2">
    <source>
        <dbReference type="SAM" id="Phobius"/>
    </source>
</evidence>
<dbReference type="KEGG" id="vg:35414711"/>
<keyword evidence="2" id="KW-0472">Membrane</keyword>
<dbReference type="Proteomes" id="UP000242696">
    <property type="component" value="Segment"/>
</dbReference>
<evidence type="ECO:0000313" key="5">
    <source>
        <dbReference type="Proteomes" id="UP000242696"/>
    </source>
</evidence>
<feature type="compositionally biased region" description="Basic and acidic residues" evidence="1">
    <location>
        <begin position="791"/>
        <end position="803"/>
    </location>
</feature>
<feature type="region of interest" description="Disordered" evidence="1">
    <location>
        <begin position="730"/>
        <end position="751"/>
    </location>
</feature>
<dbReference type="RefSeq" id="YP_009447891.1">
    <property type="nucleotide sequence ID" value="NC_036579.1"/>
</dbReference>
<keyword evidence="2" id="KW-1133">Transmembrane helix</keyword>
<feature type="compositionally biased region" description="Low complexity" evidence="1">
    <location>
        <begin position="1342"/>
        <end position="1352"/>
    </location>
</feature>
<feature type="region of interest" description="Disordered" evidence="1">
    <location>
        <begin position="1000"/>
        <end position="1054"/>
    </location>
</feature>
<feature type="region of interest" description="Disordered" evidence="1">
    <location>
        <begin position="775"/>
        <end position="803"/>
    </location>
</feature>
<dbReference type="InterPro" id="IPR003323">
    <property type="entry name" value="OTU_dom"/>
</dbReference>
<feature type="compositionally biased region" description="Basic and acidic residues" evidence="1">
    <location>
        <begin position="1183"/>
        <end position="1197"/>
    </location>
</feature>
<feature type="compositionally biased region" description="Basic and acidic residues" evidence="1">
    <location>
        <begin position="1007"/>
        <end position="1020"/>
    </location>
</feature>
<reference evidence="4" key="1">
    <citation type="journal article" date="2018" name="Arch. Virol.">
        <title>Complete genome sequence and analysis of ictalurid herpesvirus 2.</title>
        <authorList>
            <person name="Borzak R."/>
            <person name="Haluk T."/>
            <person name="Bartha D."/>
            <person name="Doszpoly A."/>
        </authorList>
    </citation>
    <scope>NUCLEOTIDE SEQUENCE</scope>
    <source>
        <strain evidence="4">760/94</strain>
    </source>
</reference>
<keyword evidence="2" id="KW-0812">Transmembrane</keyword>
<evidence type="ECO:0000259" key="3">
    <source>
        <dbReference type="PROSITE" id="PS50802"/>
    </source>
</evidence>
<organism evidence="4">
    <name type="scientific">black bullhead herpesvirus</name>
    <dbReference type="NCBI Taxonomy" id="508441"/>
    <lineage>
        <taxon>Viruses</taxon>
        <taxon>Duplodnaviria</taxon>
        <taxon>Heunggongvirae</taxon>
        <taxon>Peploviricota</taxon>
        <taxon>Herviviricetes</taxon>
        <taxon>Herpesvirales</taxon>
        <taxon>Alloherpesviridae</taxon>
        <taxon>Ictavirus</taxon>
        <taxon>Ictavirus ictaluridallo2</taxon>
    </lineage>
</organism>
<sequence length="1629" mass="179359">MELNEAVGRLTSFTAPDPDEVCDDCPSFRFKRTEQRPMIVFNHIAPVFAGTESAILEDDTVQVAVKYALAEQPPQYKLYEKPYGSDNKGYLRGLRKPDACIRMMHYLNLILHHSKTNPLIRDAIRTMNLNLDLYTDMTRALYNTDDADRVFDPVAPQFLLGGALYRLLHTRNRFYPKCAIGVVGPFNECVDSMPGSSVCTETTVQAIATYGDTHPGSEAVVTDLLIEWILETEVYITQQTKKFICKRFQRALCGYLPAGMFHDIIIFGLGLTLPSTAIAPIERKMGIDLFWKTQYVYYNLDLEGYHMAVANAPIRDCKILDSGKGGVEHAEISGPADFNVNAPFPPTPLVVHRVCPPITCSKFITCQIVDRQDSVTPKFRKRSAIVILAKRDIDLRRAAIATPVLTDTLLEHSFSRGYFVPIFLRGYKSMHGLWDKLNIPQRAHPLYIYHKVMRSNILRFDHAIETQMAPEGFLGIVEETIEFYRRETGELGYLGRVVQLIGEQGFLPLFARGDAAPVQVFGFVINLCVVISEMGYPNEGGDLQVDTMISTMGPVVFYVWLLTVIYPLYIATTYKPRGLDGLFKDTYRVGTWNYVTSTGALFPGDNVERVAIHIDYGDLHKRLCAIAPRLGLTDVTMCILNHFIFPILSAQLPYAFTRAPLRCCVRKPTDLVNAVILKLAKKYGRCGSPPYIGPVTESTTIPTGKYIHIINHLDEYPEYLKSEESSLWRNSSTIGGDEEDDDASDADIADLEWDDTAERNLTRTLEYMERQVGAGRSGELLTRGSRHREGRPKTPKKEGWGEGGREMTEVFDQHLANINNTLAVVDGMLDLPSTLGSVIDIKNMIRLPQVPETTLNTQFGTDDGFIRLPESPGYSPIQTLSDPIFNAEMGLRPWEEEDTDDEGGGERSVSGIIRKYNSLIEDVKKPPRTNPREMVTDTPVTQEFISTAPAPALPSTGAPIPTPRVATVQDVPKAFLDVEFQLPAPPKGVAGTVAVVGNNTRRAQRRKGMEVKRAPDHPELPEAIDDGQPTGPPRNPPPPPPIATPRVASTAAATEVTPAIAPVVTPPATAATEVTPATAATEVTPVIAPVVTPPATAATEVTPVIAPVVTPPATAATEVTPATAPVVTPPAIAATEVTPATAATEVTPAIAPVPTVPSGEPVGESPVAPQDRVRFRSMYDPLPIEKLERERNERLSRDGGGAETTDEPSTLVWKEESDGLPIQVEAAPDSPHSLKVSDYPINEIPSANFTNGWTAYGSPWGVEETGDDEPQPLRAPGDPILDRSGRGLIRTPHFEFNPDIHKLDLGGGTPGKKLESHPDANLLVEKPLRDLALVRGEEKSLPRSSVPQSSEEPPSPMDNIDGVMLMDYKFRGPAMGPTLAEEFDAIGEEVEPPVGSLPDPSAIYDILALDNDIDALEKYMAVQRRGTQHRRTFGTQTALAPYRALILRATGERAGPMATTDPKATERLEIVLREANLKRVHVPGDGNCMYASLRFFVGADNLSVEAYKQKLLLDIERAVEKLDSDTRGLMMEELENLRKKDVYGSGNVIEHFQNLTNINISIVTWNDAIGKLVAVNGPKALGQIPCGALLYFNQHYEPLIPMDTEIPDCFVNDFIEWKRMLFQIAVSGN</sequence>
<feature type="region of interest" description="Disordered" evidence="1">
    <location>
        <begin position="1151"/>
        <end position="1212"/>
    </location>
</feature>
<feature type="compositionally biased region" description="Acidic residues" evidence="1">
    <location>
        <begin position="736"/>
        <end position="751"/>
    </location>
</feature>
<evidence type="ECO:0000256" key="1">
    <source>
        <dbReference type="SAM" id="MobiDB-lite"/>
    </source>
</evidence>